<comment type="catalytic activity">
    <reaction evidence="5 7">
        <text>2-deoxy-D-ribose 5-phosphate = D-glyceraldehyde 3-phosphate + acetaldehyde</text>
        <dbReference type="Rhea" id="RHEA:12821"/>
        <dbReference type="ChEBI" id="CHEBI:15343"/>
        <dbReference type="ChEBI" id="CHEBI:59776"/>
        <dbReference type="ChEBI" id="CHEBI:62877"/>
        <dbReference type="EC" id="4.1.2.4"/>
    </reaction>
</comment>
<feature type="active site" description="Schiff-base intermediate with acetaldehyde" evidence="7">
    <location>
        <position position="151"/>
    </location>
</feature>
<comment type="subcellular location">
    <subcellularLocation>
        <location evidence="7">Cytoplasm</location>
    </subcellularLocation>
</comment>
<evidence type="ECO:0000313" key="9">
    <source>
        <dbReference type="Proteomes" id="UP000292262"/>
    </source>
</evidence>
<sequence length="213" mass="23369">MEFGKFIDHTLLKPNATVDDIKNLCDEAKQYNFYSVCVNSYYAALADSQLRNTDIKVCAVVGFPFGAQKASVKAFEAKQCAQDCADEIDMVLNVGMLKSGYYDLIEEEIRMVKNAIEERTLKVIFENCYLTDEQKKIACNLSIKAGADFIKTSTGFGTGGATLADVELMKKEVGDRIKIKASGGIRDRETAVAFIRAGAERIGTSSGIKILSE</sequence>
<dbReference type="RefSeq" id="WP_130285498.1">
    <property type="nucleotide sequence ID" value="NZ_SGXE01000001.1"/>
</dbReference>
<dbReference type="InterPro" id="IPR011343">
    <property type="entry name" value="DeoC"/>
</dbReference>
<keyword evidence="2 7" id="KW-0963">Cytoplasm</keyword>
<dbReference type="GO" id="GO:0016052">
    <property type="term" value="P:carbohydrate catabolic process"/>
    <property type="evidence" value="ECO:0007669"/>
    <property type="project" value="TreeGrafter"/>
</dbReference>
<organism evidence="8 9">
    <name type="scientific">Aquimarina brevivitae</name>
    <dbReference type="NCBI Taxonomy" id="323412"/>
    <lineage>
        <taxon>Bacteria</taxon>
        <taxon>Pseudomonadati</taxon>
        <taxon>Bacteroidota</taxon>
        <taxon>Flavobacteriia</taxon>
        <taxon>Flavobacteriales</taxon>
        <taxon>Flavobacteriaceae</taxon>
        <taxon>Aquimarina</taxon>
    </lineage>
</organism>
<dbReference type="Pfam" id="PF01791">
    <property type="entry name" value="DeoC"/>
    <property type="match status" value="1"/>
</dbReference>
<dbReference type="UniPathway" id="UPA00002">
    <property type="reaction ID" value="UER00468"/>
</dbReference>
<evidence type="ECO:0000256" key="2">
    <source>
        <dbReference type="ARBA" id="ARBA00022490"/>
    </source>
</evidence>
<feature type="active site" description="Proton donor/acceptor" evidence="7">
    <location>
        <position position="89"/>
    </location>
</feature>
<dbReference type="InterPro" id="IPR013785">
    <property type="entry name" value="Aldolase_TIM"/>
</dbReference>
<dbReference type="OrthoDB" id="9778711at2"/>
<evidence type="ECO:0000256" key="3">
    <source>
        <dbReference type="ARBA" id="ARBA00023239"/>
    </source>
</evidence>
<dbReference type="GO" id="GO:0006018">
    <property type="term" value="P:2-deoxyribose 1-phosphate catabolic process"/>
    <property type="evidence" value="ECO:0007669"/>
    <property type="project" value="UniProtKB-UniRule"/>
</dbReference>
<evidence type="ECO:0000256" key="4">
    <source>
        <dbReference type="ARBA" id="ARBA00023270"/>
    </source>
</evidence>
<name>A0A4Q7PGP0_9FLAO</name>
<dbReference type="NCBIfam" id="TIGR00126">
    <property type="entry name" value="deoC"/>
    <property type="match status" value="1"/>
</dbReference>
<keyword evidence="4 7" id="KW-0704">Schiff base</keyword>
<dbReference type="SUPFAM" id="SSF51569">
    <property type="entry name" value="Aldolase"/>
    <property type="match status" value="1"/>
</dbReference>
<evidence type="ECO:0000313" key="8">
    <source>
        <dbReference type="EMBL" id="RZS99676.1"/>
    </source>
</evidence>
<dbReference type="EC" id="4.1.2.4" evidence="7"/>
<feature type="active site" description="Proton donor/acceptor" evidence="7">
    <location>
        <position position="180"/>
    </location>
</feature>
<dbReference type="PANTHER" id="PTHR10889:SF1">
    <property type="entry name" value="DEOXYRIBOSE-PHOSPHATE ALDOLASE"/>
    <property type="match status" value="1"/>
</dbReference>
<gene>
    <name evidence="7" type="primary">deoC</name>
    <name evidence="8" type="ORF">EV197_0899</name>
</gene>
<dbReference type="SMART" id="SM01133">
    <property type="entry name" value="DeoC"/>
    <property type="match status" value="1"/>
</dbReference>
<evidence type="ECO:0000256" key="1">
    <source>
        <dbReference type="ARBA" id="ARBA00010936"/>
    </source>
</evidence>
<dbReference type="GO" id="GO:0009264">
    <property type="term" value="P:deoxyribonucleotide catabolic process"/>
    <property type="evidence" value="ECO:0007669"/>
    <property type="project" value="UniProtKB-UniRule"/>
</dbReference>
<dbReference type="InterPro" id="IPR002915">
    <property type="entry name" value="DeoC/FbaB/LacD_aldolase"/>
</dbReference>
<dbReference type="Gene3D" id="3.20.20.70">
    <property type="entry name" value="Aldolase class I"/>
    <property type="match status" value="1"/>
</dbReference>
<proteinExistence type="inferred from homology"/>
<dbReference type="AlphaFoldDB" id="A0A4Q7PGP0"/>
<comment type="pathway">
    <text evidence="7">Carbohydrate degradation; 2-deoxy-D-ribose 1-phosphate degradation; D-glyceraldehyde 3-phosphate and acetaldehyde from 2-deoxy-alpha-D-ribose 1-phosphate: step 2/2.</text>
</comment>
<dbReference type="EMBL" id="SGXE01000001">
    <property type="protein sequence ID" value="RZS99676.1"/>
    <property type="molecule type" value="Genomic_DNA"/>
</dbReference>
<protein>
    <recommendedName>
        <fullName evidence="7">Deoxyribose-phosphate aldolase</fullName>
        <shortName evidence="7">DERA</shortName>
        <ecNumber evidence="7">4.1.2.4</ecNumber>
    </recommendedName>
    <alternativeName>
        <fullName evidence="7">2-deoxy-D-ribose 5-phosphate aldolase</fullName>
    </alternativeName>
    <alternativeName>
        <fullName evidence="7">Phosphodeoxyriboaldolase</fullName>
        <shortName evidence="7">Deoxyriboaldolase</shortName>
    </alternativeName>
</protein>
<dbReference type="PANTHER" id="PTHR10889">
    <property type="entry name" value="DEOXYRIBOSE-PHOSPHATE ALDOLASE"/>
    <property type="match status" value="1"/>
</dbReference>
<evidence type="ECO:0000256" key="6">
    <source>
        <dbReference type="ARBA" id="ARBA00056337"/>
    </source>
</evidence>
<dbReference type="InterPro" id="IPR028581">
    <property type="entry name" value="DeoC_typeI"/>
</dbReference>
<dbReference type="CDD" id="cd00959">
    <property type="entry name" value="DeoC"/>
    <property type="match status" value="1"/>
</dbReference>
<keyword evidence="9" id="KW-1185">Reference proteome</keyword>
<evidence type="ECO:0000256" key="5">
    <source>
        <dbReference type="ARBA" id="ARBA00048791"/>
    </source>
</evidence>
<comment type="caution">
    <text evidence="8">The sequence shown here is derived from an EMBL/GenBank/DDBJ whole genome shotgun (WGS) entry which is preliminary data.</text>
</comment>
<reference evidence="8 9" key="1">
    <citation type="submission" date="2019-02" db="EMBL/GenBank/DDBJ databases">
        <title>Genomic Encyclopedia of Type Strains, Phase IV (KMG-IV): sequencing the most valuable type-strain genomes for metagenomic binning, comparative biology and taxonomic classification.</title>
        <authorList>
            <person name="Goeker M."/>
        </authorList>
    </citation>
    <scope>NUCLEOTIDE SEQUENCE [LARGE SCALE GENOMIC DNA]</scope>
    <source>
        <strain evidence="8 9">DSM 17196</strain>
    </source>
</reference>
<evidence type="ECO:0000256" key="7">
    <source>
        <dbReference type="HAMAP-Rule" id="MF_00114"/>
    </source>
</evidence>
<accession>A0A4Q7PGP0</accession>
<keyword evidence="3 7" id="KW-0456">Lyase</keyword>
<comment type="similarity">
    <text evidence="1 7">Belongs to the DeoC/FbaB aldolase family. DeoC type 1 subfamily.</text>
</comment>
<dbReference type="PIRSF" id="PIRSF001357">
    <property type="entry name" value="DeoC"/>
    <property type="match status" value="1"/>
</dbReference>
<dbReference type="FunFam" id="3.20.20.70:FF:000044">
    <property type="entry name" value="Deoxyribose-phosphate aldolase"/>
    <property type="match status" value="1"/>
</dbReference>
<comment type="function">
    <text evidence="6 7">Catalyzes a reversible aldol reaction between acetaldehyde and D-glyceraldehyde 3-phosphate to generate 2-deoxy-D-ribose 5-phosphate.</text>
</comment>
<dbReference type="Proteomes" id="UP000292262">
    <property type="component" value="Unassembled WGS sequence"/>
</dbReference>
<dbReference type="GO" id="GO:0004139">
    <property type="term" value="F:deoxyribose-phosphate aldolase activity"/>
    <property type="evidence" value="ECO:0007669"/>
    <property type="project" value="UniProtKB-UniRule"/>
</dbReference>
<dbReference type="HAMAP" id="MF_00114">
    <property type="entry name" value="DeoC_type1"/>
    <property type="match status" value="1"/>
</dbReference>
<dbReference type="GO" id="GO:0005737">
    <property type="term" value="C:cytoplasm"/>
    <property type="evidence" value="ECO:0007669"/>
    <property type="project" value="UniProtKB-SubCell"/>
</dbReference>